<name>A0AAT9FR72_9BACT</name>
<sequence length="612" mass="68307">MAIVLSRTLSVFLTPYRMIHKDKHPSELNSLQRYNRTVKLATKTNRLKNKDWYRDALELDVQVHCYKRDEAGMDCYLHVKSHNLYEKIGVLKPSQLEQYDELKIFVNQALSHEAAAKAKSLGIIFYLADELSIASLGPEHQNPAELDELRAKMVESPKEVLEDKTVSIESHAWRLFPYAGAAAGNEFATAVAVSRRNEDTLRALRDIGEELNLPIRTAALSAPLCAIDALPWFSRADQNGTVAVFAYKQFSLVAFFNQHFDLMLFRYMPHSNGATVPANIGPAVLATAAAFELENPVIQIIPVSGQDVDAAIVSLQSSMMNSEIILMDIGEIVRNKNLPTDVPLEMLATTQELDMEMNPLAANETFRTCLEDGWHVQDFLAPSAEELEFSPSEQDMKLLKMSRHGKVAAACILGGVVLYSGFSIWSKLTDPAWMYESKNTAGTAAALNKELQQYKHWENLLKDRSKGWVSLELITRLSPDDGSVMLTDVNHRFLNSKTSNAGKHGFQKEWIVNGLADEEGLKYITAISTRDGIKRLFLGVAKTTGNEAYLPEAEHRDVTVNLKQNNNPKFKPKSPKRIGGNLPYSFRMVITQTFGSDDNMALAGVKPTSTKK</sequence>
<dbReference type="EMBL" id="AP026866">
    <property type="protein sequence ID" value="BDS08496.1"/>
    <property type="molecule type" value="Genomic_DNA"/>
</dbReference>
<gene>
    <name evidence="1" type="ORF">NT6N_35360</name>
</gene>
<evidence type="ECO:0000313" key="1">
    <source>
        <dbReference type="EMBL" id="BDS08496.1"/>
    </source>
</evidence>
<reference evidence="1" key="1">
    <citation type="submission" date="2024-07" db="EMBL/GenBank/DDBJ databases">
        <title>Complete genome sequence of Verrucomicrobiaceae bacterium NT6N.</title>
        <authorList>
            <person name="Huang C."/>
            <person name="Takami H."/>
            <person name="Hamasaki K."/>
        </authorList>
    </citation>
    <scope>NUCLEOTIDE SEQUENCE</scope>
    <source>
        <strain evidence="1">NT6N</strain>
    </source>
</reference>
<organism evidence="1">
    <name type="scientific">Oceaniferula spumae</name>
    <dbReference type="NCBI Taxonomy" id="2979115"/>
    <lineage>
        <taxon>Bacteria</taxon>
        <taxon>Pseudomonadati</taxon>
        <taxon>Verrucomicrobiota</taxon>
        <taxon>Verrucomicrobiia</taxon>
        <taxon>Verrucomicrobiales</taxon>
        <taxon>Verrucomicrobiaceae</taxon>
        <taxon>Oceaniferula</taxon>
    </lineage>
</organism>
<protein>
    <submittedName>
        <fullName evidence="1">Uncharacterized protein</fullName>
    </submittedName>
</protein>
<proteinExistence type="predicted"/>
<accession>A0AAT9FR72</accession>
<dbReference type="KEGG" id="osu:NT6N_35360"/>
<dbReference type="AlphaFoldDB" id="A0AAT9FR72"/>